<evidence type="ECO:0000313" key="2">
    <source>
        <dbReference type="EMBL" id="TEB27203.1"/>
    </source>
</evidence>
<evidence type="ECO:0000313" key="3">
    <source>
        <dbReference type="Proteomes" id="UP000298030"/>
    </source>
</evidence>
<sequence>MSQRPPSPLGCNPEVETTRRSPLQNPAPSRNQPTHNTPSHKRRKDRDNLRRDVLRRNAQTSGRQPTNRPHTPTGRSPIIPPQPSPAHVLFFSAGSPPTWIRRLPKARRGGEADTNSNPNKENVVPAPPLPALDTQPNPNEDSVAPAPALPTPAWSLPRKRRRRLLSTV</sequence>
<feature type="compositionally biased region" description="Polar residues" evidence="1">
    <location>
        <begin position="20"/>
        <end position="37"/>
    </location>
</feature>
<dbReference type="EMBL" id="QPFP01000042">
    <property type="protein sequence ID" value="TEB27203.1"/>
    <property type="molecule type" value="Genomic_DNA"/>
</dbReference>
<reference evidence="2 3" key="1">
    <citation type="journal article" date="2019" name="Nat. Ecol. Evol.">
        <title>Megaphylogeny resolves global patterns of mushroom evolution.</title>
        <authorList>
            <person name="Varga T."/>
            <person name="Krizsan K."/>
            <person name="Foldi C."/>
            <person name="Dima B."/>
            <person name="Sanchez-Garcia M."/>
            <person name="Sanchez-Ramirez S."/>
            <person name="Szollosi G.J."/>
            <person name="Szarkandi J.G."/>
            <person name="Papp V."/>
            <person name="Albert L."/>
            <person name="Andreopoulos W."/>
            <person name="Angelini C."/>
            <person name="Antonin V."/>
            <person name="Barry K.W."/>
            <person name="Bougher N.L."/>
            <person name="Buchanan P."/>
            <person name="Buyck B."/>
            <person name="Bense V."/>
            <person name="Catcheside P."/>
            <person name="Chovatia M."/>
            <person name="Cooper J."/>
            <person name="Damon W."/>
            <person name="Desjardin D."/>
            <person name="Finy P."/>
            <person name="Geml J."/>
            <person name="Haridas S."/>
            <person name="Hughes K."/>
            <person name="Justo A."/>
            <person name="Karasinski D."/>
            <person name="Kautmanova I."/>
            <person name="Kiss B."/>
            <person name="Kocsube S."/>
            <person name="Kotiranta H."/>
            <person name="LaButti K.M."/>
            <person name="Lechner B.E."/>
            <person name="Liimatainen K."/>
            <person name="Lipzen A."/>
            <person name="Lukacs Z."/>
            <person name="Mihaltcheva S."/>
            <person name="Morgado L.N."/>
            <person name="Niskanen T."/>
            <person name="Noordeloos M.E."/>
            <person name="Ohm R.A."/>
            <person name="Ortiz-Santana B."/>
            <person name="Ovrebo C."/>
            <person name="Racz N."/>
            <person name="Riley R."/>
            <person name="Savchenko A."/>
            <person name="Shiryaev A."/>
            <person name="Soop K."/>
            <person name="Spirin V."/>
            <person name="Szebenyi C."/>
            <person name="Tomsovsky M."/>
            <person name="Tulloss R.E."/>
            <person name="Uehling J."/>
            <person name="Grigoriev I.V."/>
            <person name="Vagvolgyi C."/>
            <person name="Papp T."/>
            <person name="Martin F.M."/>
            <person name="Miettinen O."/>
            <person name="Hibbett D.S."/>
            <person name="Nagy L.G."/>
        </authorList>
    </citation>
    <scope>NUCLEOTIDE SEQUENCE [LARGE SCALE GENOMIC DNA]</scope>
    <source>
        <strain evidence="2 3">FP101781</strain>
    </source>
</reference>
<comment type="caution">
    <text evidence="2">The sequence shown here is derived from an EMBL/GenBank/DDBJ whole genome shotgun (WGS) entry which is preliminary data.</text>
</comment>
<organism evidence="2 3">
    <name type="scientific">Coprinellus micaceus</name>
    <name type="common">Glistening ink-cap mushroom</name>
    <name type="synonym">Coprinus micaceus</name>
    <dbReference type="NCBI Taxonomy" id="71717"/>
    <lineage>
        <taxon>Eukaryota</taxon>
        <taxon>Fungi</taxon>
        <taxon>Dikarya</taxon>
        <taxon>Basidiomycota</taxon>
        <taxon>Agaricomycotina</taxon>
        <taxon>Agaricomycetes</taxon>
        <taxon>Agaricomycetidae</taxon>
        <taxon>Agaricales</taxon>
        <taxon>Agaricineae</taxon>
        <taxon>Psathyrellaceae</taxon>
        <taxon>Coprinellus</taxon>
    </lineage>
</organism>
<dbReference type="Proteomes" id="UP000298030">
    <property type="component" value="Unassembled WGS sequence"/>
</dbReference>
<dbReference type="AlphaFoldDB" id="A0A4Y7SZB1"/>
<proteinExistence type="predicted"/>
<protein>
    <submittedName>
        <fullName evidence="2">Uncharacterized protein</fullName>
    </submittedName>
</protein>
<feature type="compositionally biased region" description="Polar residues" evidence="1">
    <location>
        <begin position="58"/>
        <end position="74"/>
    </location>
</feature>
<feature type="compositionally biased region" description="Basic and acidic residues" evidence="1">
    <location>
        <begin position="45"/>
        <end position="55"/>
    </location>
</feature>
<keyword evidence="3" id="KW-1185">Reference proteome</keyword>
<feature type="region of interest" description="Disordered" evidence="1">
    <location>
        <begin position="1"/>
        <end position="168"/>
    </location>
</feature>
<accession>A0A4Y7SZB1</accession>
<name>A0A4Y7SZB1_COPMI</name>
<gene>
    <name evidence="2" type="ORF">FA13DRAFT_1795014</name>
</gene>
<evidence type="ECO:0000256" key="1">
    <source>
        <dbReference type="SAM" id="MobiDB-lite"/>
    </source>
</evidence>
<feature type="compositionally biased region" description="Basic residues" evidence="1">
    <location>
        <begin position="157"/>
        <end position="168"/>
    </location>
</feature>